<dbReference type="EMBL" id="OY731398">
    <property type="protein sequence ID" value="CAJ1875230.1"/>
    <property type="molecule type" value="Genomic_DNA"/>
</dbReference>
<protein>
    <recommendedName>
        <fullName evidence="4">Transmembrane protein</fullName>
    </recommendedName>
</protein>
<feature type="transmembrane region" description="Helical" evidence="1">
    <location>
        <begin position="31"/>
        <end position="52"/>
    </location>
</feature>
<feature type="transmembrane region" description="Helical" evidence="1">
    <location>
        <begin position="86"/>
        <end position="105"/>
    </location>
</feature>
<name>A0AA86RWZ3_9FABA</name>
<feature type="transmembrane region" description="Helical" evidence="1">
    <location>
        <begin position="126"/>
        <end position="146"/>
    </location>
</feature>
<keyword evidence="1" id="KW-0472">Membrane</keyword>
<evidence type="ECO:0000313" key="2">
    <source>
        <dbReference type="EMBL" id="CAJ1875230.1"/>
    </source>
</evidence>
<sequence length="297" mass="33700">MWCNAKLVMVVLSNLHQKAKDLFKCITPKEIFYIFTFTILTLLLPMSFLLLAKFSDAQYYLQTLTWYHSPQHIPYVLTLPLQVHPVILHVLVSVISMASFIHVLTGKIMTLSDPSSPSSTVVQPRLYTAWILLCTFQVCVGLGIEGSIEAGLYDSDESSFGVERSLFSRVAFLVGLHQTTQVWARMVVRPVVDDTVFGVERQVRLVERVVVAASLGALWWWRLREDVESLVVMVEANKEQLMDVKVSDFVGWWLYYLTVTIGMVKLVRGLIGMCTICVCSRSATIFKVEHCEIDDKV</sequence>
<dbReference type="Gramene" id="rna-AYBTSS11_LOCUS2533">
    <property type="protein sequence ID" value="CAJ1875230.1"/>
    <property type="gene ID" value="gene-AYBTSS11_LOCUS2533"/>
</dbReference>
<keyword evidence="3" id="KW-1185">Reference proteome</keyword>
<keyword evidence="1" id="KW-0812">Transmembrane</keyword>
<dbReference type="AlphaFoldDB" id="A0AA86RWZ3"/>
<evidence type="ECO:0000256" key="1">
    <source>
        <dbReference type="SAM" id="Phobius"/>
    </source>
</evidence>
<evidence type="ECO:0008006" key="4">
    <source>
        <dbReference type="Google" id="ProtNLM"/>
    </source>
</evidence>
<reference evidence="2" key="1">
    <citation type="submission" date="2023-10" db="EMBL/GenBank/DDBJ databases">
        <authorList>
            <person name="Domelevo Entfellner J.-B."/>
        </authorList>
    </citation>
    <scope>NUCLEOTIDE SEQUENCE</scope>
</reference>
<dbReference type="Proteomes" id="UP001189624">
    <property type="component" value="Chromosome 1"/>
</dbReference>
<dbReference type="PANTHER" id="PTHR37172">
    <property type="entry name" value="TRANSMEMBRANE PROTEIN"/>
    <property type="match status" value="1"/>
</dbReference>
<keyword evidence="1" id="KW-1133">Transmembrane helix</keyword>
<proteinExistence type="predicted"/>
<gene>
    <name evidence="2" type="ORF">AYBTSS11_LOCUS2533</name>
</gene>
<evidence type="ECO:0000313" key="3">
    <source>
        <dbReference type="Proteomes" id="UP001189624"/>
    </source>
</evidence>
<accession>A0AA86RWZ3</accession>
<feature type="transmembrane region" description="Helical" evidence="1">
    <location>
        <begin position="253"/>
        <end position="279"/>
    </location>
</feature>
<dbReference type="PANTHER" id="PTHR37172:SF3">
    <property type="entry name" value="TRANSMEMBRANE PROTEIN"/>
    <property type="match status" value="1"/>
</dbReference>
<organism evidence="2 3">
    <name type="scientific">Sphenostylis stenocarpa</name>
    <dbReference type="NCBI Taxonomy" id="92480"/>
    <lineage>
        <taxon>Eukaryota</taxon>
        <taxon>Viridiplantae</taxon>
        <taxon>Streptophyta</taxon>
        <taxon>Embryophyta</taxon>
        <taxon>Tracheophyta</taxon>
        <taxon>Spermatophyta</taxon>
        <taxon>Magnoliopsida</taxon>
        <taxon>eudicotyledons</taxon>
        <taxon>Gunneridae</taxon>
        <taxon>Pentapetalae</taxon>
        <taxon>rosids</taxon>
        <taxon>fabids</taxon>
        <taxon>Fabales</taxon>
        <taxon>Fabaceae</taxon>
        <taxon>Papilionoideae</taxon>
        <taxon>50 kb inversion clade</taxon>
        <taxon>NPAAA clade</taxon>
        <taxon>indigoferoid/millettioid clade</taxon>
        <taxon>Phaseoleae</taxon>
        <taxon>Sphenostylis</taxon>
    </lineage>
</organism>